<evidence type="ECO:0000256" key="1">
    <source>
        <dbReference type="SAM" id="MobiDB-lite"/>
    </source>
</evidence>
<evidence type="ECO:0000313" key="3">
    <source>
        <dbReference type="EMBL" id="CAK9177623.1"/>
    </source>
</evidence>
<feature type="region of interest" description="Disordered" evidence="1">
    <location>
        <begin position="77"/>
        <end position="110"/>
    </location>
</feature>
<reference evidence="3 4" key="1">
    <citation type="submission" date="2024-02" db="EMBL/GenBank/DDBJ databases">
        <authorList>
            <person name="Vignale AGUSTIN F."/>
            <person name="Sosa J E."/>
            <person name="Modenutti C."/>
        </authorList>
    </citation>
    <scope>NUCLEOTIDE SEQUENCE [LARGE SCALE GENOMIC DNA]</scope>
</reference>
<feature type="compositionally biased region" description="Polar residues" evidence="1">
    <location>
        <begin position="93"/>
        <end position="104"/>
    </location>
</feature>
<evidence type="ECO:0000313" key="4">
    <source>
        <dbReference type="Proteomes" id="UP001642360"/>
    </source>
</evidence>
<dbReference type="EMBL" id="CAUOFW020007102">
    <property type="protein sequence ID" value="CAK9177623.1"/>
    <property type="molecule type" value="Genomic_DNA"/>
</dbReference>
<accession>A0ABC8U773</accession>
<dbReference type="Proteomes" id="UP001642360">
    <property type="component" value="Unassembled WGS sequence"/>
</dbReference>
<proteinExistence type="predicted"/>
<organism evidence="3 4">
    <name type="scientific">Ilex paraguariensis</name>
    <name type="common">yerba mate</name>
    <dbReference type="NCBI Taxonomy" id="185542"/>
    <lineage>
        <taxon>Eukaryota</taxon>
        <taxon>Viridiplantae</taxon>
        <taxon>Streptophyta</taxon>
        <taxon>Embryophyta</taxon>
        <taxon>Tracheophyta</taxon>
        <taxon>Spermatophyta</taxon>
        <taxon>Magnoliopsida</taxon>
        <taxon>eudicotyledons</taxon>
        <taxon>Gunneridae</taxon>
        <taxon>Pentapetalae</taxon>
        <taxon>asterids</taxon>
        <taxon>campanulids</taxon>
        <taxon>Aquifoliales</taxon>
        <taxon>Aquifoliaceae</taxon>
        <taxon>Ilex</taxon>
    </lineage>
</organism>
<sequence>VTTKSSDDVKHEQIKIFISPRPGKESLNETTEIKCCLVRNMEERKKEYDRARARIFSSLSSSSLDSVHTMSRAPLEGKNMCFSGDNSEALGENLSSRDSGTPSRVTIFRDSQKDRIDLDYDQSCET</sequence>
<gene>
    <name evidence="3" type="ORF">ILEXP_LOCUS47542</name>
</gene>
<dbReference type="PROSITE" id="PS51673">
    <property type="entry name" value="SUZ"/>
    <property type="match status" value="1"/>
</dbReference>
<feature type="domain" description="SUZ" evidence="2">
    <location>
        <begin position="1"/>
        <end position="60"/>
    </location>
</feature>
<comment type="caution">
    <text evidence="3">The sequence shown here is derived from an EMBL/GenBank/DDBJ whole genome shotgun (WGS) entry which is preliminary data.</text>
</comment>
<dbReference type="AlphaFoldDB" id="A0ABC8U773"/>
<dbReference type="Pfam" id="PF12752">
    <property type="entry name" value="SUZ"/>
    <property type="match status" value="1"/>
</dbReference>
<dbReference type="InterPro" id="IPR024771">
    <property type="entry name" value="SUZ"/>
</dbReference>
<protein>
    <recommendedName>
        <fullName evidence="2">SUZ domain-containing protein</fullName>
    </recommendedName>
</protein>
<keyword evidence="4" id="KW-1185">Reference proteome</keyword>
<name>A0ABC8U773_9AQUA</name>
<evidence type="ECO:0000259" key="2">
    <source>
        <dbReference type="PROSITE" id="PS51673"/>
    </source>
</evidence>
<feature type="non-terminal residue" evidence="3">
    <location>
        <position position="1"/>
    </location>
</feature>